<gene>
    <name evidence="1" type="ORF">E2C01_039658</name>
</gene>
<evidence type="ECO:0000313" key="2">
    <source>
        <dbReference type="Proteomes" id="UP000324222"/>
    </source>
</evidence>
<dbReference type="Proteomes" id="UP000324222">
    <property type="component" value="Unassembled WGS sequence"/>
</dbReference>
<organism evidence="1 2">
    <name type="scientific">Portunus trituberculatus</name>
    <name type="common">Swimming crab</name>
    <name type="synonym">Neptunus trituberculatus</name>
    <dbReference type="NCBI Taxonomy" id="210409"/>
    <lineage>
        <taxon>Eukaryota</taxon>
        <taxon>Metazoa</taxon>
        <taxon>Ecdysozoa</taxon>
        <taxon>Arthropoda</taxon>
        <taxon>Crustacea</taxon>
        <taxon>Multicrustacea</taxon>
        <taxon>Malacostraca</taxon>
        <taxon>Eumalacostraca</taxon>
        <taxon>Eucarida</taxon>
        <taxon>Decapoda</taxon>
        <taxon>Pleocyemata</taxon>
        <taxon>Brachyura</taxon>
        <taxon>Eubrachyura</taxon>
        <taxon>Portunoidea</taxon>
        <taxon>Portunidae</taxon>
        <taxon>Portuninae</taxon>
        <taxon>Portunus</taxon>
    </lineage>
</organism>
<evidence type="ECO:0000313" key="1">
    <source>
        <dbReference type="EMBL" id="MPC45951.1"/>
    </source>
</evidence>
<protein>
    <submittedName>
        <fullName evidence="1">Uncharacterized protein</fullName>
    </submittedName>
</protein>
<comment type="caution">
    <text evidence="1">The sequence shown here is derived from an EMBL/GenBank/DDBJ whole genome shotgun (WGS) entry which is preliminary data.</text>
</comment>
<name>A0A5B7FFA6_PORTR</name>
<reference evidence="1 2" key="1">
    <citation type="submission" date="2019-05" db="EMBL/GenBank/DDBJ databases">
        <title>Another draft genome of Portunus trituberculatus and its Hox gene families provides insights of decapod evolution.</title>
        <authorList>
            <person name="Jeong J.-H."/>
            <person name="Song I."/>
            <person name="Kim S."/>
            <person name="Choi T."/>
            <person name="Kim D."/>
            <person name="Ryu S."/>
            <person name="Kim W."/>
        </authorList>
    </citation>
    <scope>NUCLEOTIDE SEQUENCE [LARGE SCALE GENOMIC DNA]</scope>
    <source>
        <tissue evidence="1">Muscle</tissue>
    </source>
</reference>
<dbReference type="AlphaFoldDB" id="A0A5B7FFA6"/>
<sequence>MTLDDHLKQNLSWRATDSRDSTKLDTSLRVADGEGEGRKKSCSLLEKITQLRTPASVIYTGNAQLFPPLVQAGAVTSPSSVEPFLTSMFYATDEEDADEPASSHSFPLFGNVPILMADLFVPLATAPLITLPPLPPRPRWPRDPCTLPYVLLFVDAIIVPTAVLPTEAGLLNGPKEYRNIVNAPT</sequence>
<keyword evidence="2" id="KW-1185">Reference proteome</keyword>
<proteinExistence type="predicted"/>
<accession>A0A5B7FFA6</accession>
<dbReference type="EMBL" id="VSRR010006967">
    <property type="protein sequence ID" value="MPC45951.1"/>
    <property type="molecule type" value="Genomic_DNA"/>
</dbReference>